<dbReference type="PROSITE" id="PS51257">
    <property type="entry name" value="PROKAR_LIPOPROTEIN"/>
    <property type="match status" value="1"/>
</dbReference>
<dbReference type="PROSITE" id="PS50005">
    <property type="entry name" value="TPR"/>
    <property type="match status" value="4"/>
</dbReference>
<feature type="transmembrane region" description="Helical" evidence="4">
    <location>
        <begin position="402"/>
        <end position="421"/>
    </location>
</feature>
<protein>
    <recommendedName>
        <fullName evidence="7">Tetratricopeptide repeat protein</fullName>
    </recommendedName>
</protein>
<gene>
    <name evidence="5" type="ORF">AMPC_05180</name>
</gene>
<feature type="transmembrane region" description="Helical" evidence="4">
    <location>
        <begin position="374"/>
        <end position="393"/>
    </location>
</feature>
<feature type="repeat" description="TPR" evidence="3">
    <location>
        <begin position="550"/>
        <end position="583"/>
    </location>
</feature>
<keyword evidence="6" id="KW-1185">Reference proteome</keyword>
<keyword evidence="2 3" id="KW-0802">TPR repeat</keyword>
<dbReference type="SUPFAM" id="SSF48452">
    <property type="entry name" value="TPR-like"/>
    <property type="match status" value="1"/>
</dbReference>
<dbReference type="EMBL" id="AP025592">
    <property type="protein sequence ID" value="BDG07405.1"/>
    <property type="molecule type" value="Genomic_DNA"/>
</dbReference>
<sequence>MSPRSTPPAADPSPTWKRAAPLACLLASCALAWRGALAGGFHYDDRSAILDNRAIKDLAAFLAGPFWQRLLADGRPLTDLTFALDYRLAGLSGPRFHLTSLVLHLAAVALAWALARRALRAASGEDAPWLAAFCAALFGLHPVQAESVSYLAQRSEVLASALALAVVLLLLRAEEARRPAGRLAAAALALACFALAMAAKPVAITAPLAFLLFRACLGGPDAGPRPWRLRLALAAPLLALGALFAFAQLRAVGPASGRSDAGFAIPGLSPGTYLLSQARAVVGYLRLLLLPVGQTLEHDLAPARGLDPATAGCGALLLALLVLAGAAALRLRGRPGPAAAAARLAAFGTLWFFLLLAPTSTVLPLADVMMEHRVYLASLGLVLAAGAAGLTLLSRPGGVPRPLVACAGLALLAAAAGATSARNRVWRSDEALWREAVAAAPSRARPHMNLGFALQQAGRLEEAAAEYARTLALPPEPNASRPEVLRNLSATLIQLGRLQEASTVLQEAAALSPLDADLENNLGILELELGRLPSAATHASRALALEPDHGGAHNTLGEVRFAEGRLEEGLREFEAAVSVDPDVPARVYNLALARERLGRPGACDAWRRFLSLAPAEAAATRRHLAELSCPAR</sequence>
<dbReference type="RefSeq" id="WP_248344128.1">
    <property type="nucleotide sequence ID" value="NZ_AP025592.1"/>
</dbReference>
<evidence type="ECO:0000256" key="4">
    <source>
        <dbReference type="SAM" id="Phobius"/>
    </source>
</evidence>
<evidence type="ECO:0000256" key="2">
    <source>
        <dbReference type="ARBA" id="ARBA00022803"/>
    </source>
</evidence>
<feature type="transmembrane region" description="Helical" evidence="4">
    <location>
        <begin position="127"/>
        <end position="145"/>
    </location>
</feature>
<feature type="repeat" description="TPR" evidence="3">
    <location>
        <begin position="444"/>
        <end position="477"/>
    </location>
</feature>
<dbReference type="InterPro" id="IPR011990">
    <property type="entry name" value="TPR-like_helical_dom_sf"/>
</dbReference>
<feature type="transmembrane region" description="Helical" evidence="4">
    <location>
        <begin position="341"/>
        <end position="362"/>
    </location>
</feature>
<organism evidence="5 6">
    <name type="scientific">Anaeromyxobacter paludicola</name>
    <dbReference type="NCBI Taxonomy" id="2918171"/>
    <lineage>
        <taxon>Bacteria</taxon>
        <taxon>Pseudomonadati</taxon>
        <taxon>Myxococcota</taxon>
        <taxon>Myxococcia</taxon>
        <taxon>Myxococcales</taxon>
        <taxon>Cystobacterineae</taxon>
        <taxon>Anaeromyxobacteraceae</taxon>
        <taxon>Anaeromyxobacter</taxon>
    </lineage>
</organism>
<feature type="transmembrane region" description="Helical" evidence="4">
    <location>
        <begin position="151"/>
        <end position="171"/>
    </location>
</feature>
<proteinExistence type="predicted"/>
<dbReference type="Proteomes" id="UP001162734">
    <property type="component" value="Chromosome"/>
</dbReference>
<feature type="transmembrane region" description="Helical" evidence="4">
    <location>
        <begin position="96"/>
        <end position="115"/>
    </location>
</feature>
<name>A0ABM7X6G4_9BACT</name>
<dbReference type="Pfam" id="PF14559">
    <property type="entry name" value="TPR_19"/>
    <property type="match status" value="1"/>
</dbReference>
<dbReference type="Gene3D" id="1.25.40.10">
    <property type="entry name" value="Tetratricopeptide repeat domain"/>
    <property type="match status" value="2"/>
</dbReference>
<reference evidence="6" key="1">
    <citation type="journal article" date="2022" name="Int. J. Syst. Evol. Microbiol.">
        <title>Anaeromyxobacter oryzae sp. nov., Anaeromyxobacter diazotrophicus sp. nov. and Anaeromyxobacter paludicola sp. nov., isolated from paddy soils.</title>
        <authorList>
            <person name="Itoh H."/>
            <person name="Xu Z."/>
            <person name="Mise K."/>
            <person name="Masuda Y."/>
            <person name="Ushijima N."/>
            <person name="Hayakawa C."/>
            <person name="Shiratori Y."/>
            <person name="Senoo K."/>
        </authorList>
    </citation>
    <scope>NUCLEOTIDE SEQUENCE [LARGE SCALE GENOMIC DNA]</scope>
    <source>
        <strain evidence="6">Red630</strain>
    </source>
</reference>
<evidence type="ECO:0000313" key="6">
    <source>
        <dbReference type="Proteomes" id="UP001162734"/>
    </source>
</evidence>
<accession>A0ABM7X6G4</accession>
<feature type="transmembrane region" description="Helical" evidence="4">
    <location>
        <begin position="233"/>
        <end position="252"/>
    </location>
</feature>
<feature type="transmembrane region" description="Helical" evidence="4">
    <location>
        <begin position="309"/>
        <end position="329"/>
    </location>
</feature>
<keyword evidence="4" id="KW-1133">Transmembrane helix</keyword>
<dbReference type="InterPro" id="IPR052346">
    <property type="entry name" value="O-mannosyl-transferase_TMTC"/>
</dbReference>
<evidence type="ECO:0000256" key="3">
    <source>
        <dbReference type="PROSITE-ProRule" id="PRU00339"/>
    </source>
</evidence>
<feature type="transmembrane region" description="Helical" evidence="4">
    <location>
        <begin position="183"/>
        <end position="213"/>
    </location>
</feature>
<evidence type="ECO:0000313" key="5">
    <source>
        <dbReference type="EMBL" id="BDG07405.1"/>
    </source>
</evidence>
<keyword evidence="4" id="KW-0812">Transmembrane</keyword>
<dbReference type="SMART" id="SM00028">
    <property type="entry name" value="TPR"/>
    <property type="match status" value="4"/>
</dbReference>
<evidence type="ECO:0008006" key="7">
    <source>
        <dbReference type="Google" id="ProtNLM"/>
    </source>
</evidence>
<keyword evidence="4" id="KW-0472">Membrane</keyword>
<evidence type="ECO:0000256" key="1">
    <source>
        <dbReference type="ARBA" id="ARBA00022737"/>
    </source>
</evidence>
<feature type="repeat" description="TPR" evidence="3">
    <location>
        <begin position="516"/>
        <end position="549"/>
    </location>
</feature>
<feature type="repeat" description="TPR" evidence="3">
    <location>
        <begin position="482"/>
        <end position="515"/>
    </location>
</feature>
<keyword evidence="1" id="KW-0677">Repeat</keyword>
<dbReference type="PANTHER" id="PTHR44227:SF3">
    <property type="entry name" value="PROTEIN O-MANNOSYL-TRANSFERASE TMTC4"/>
    <property type="match status" value="1"/>
</dbReference>
<dbReference type="InterPro" id="IPR019734">
    <property type="entry name" value="TPR_rpt"/>
</dbReference>
<dbReference type="PANTHER" id="PTHR44227">
    <property type="match status" value="1"/>
</dbReference>